<dbReference type="Pfam" id="PF00664">
    <property type="entry name" value="ABC_membrane"/>
    <property type="match status" value="1"/>
</dbReference>
<reference evidence="7 8" key="2">
    <citation type="submission" date="2015-01" db="EMBL/GenBank/DDBJ databases">
        <authorList>
            <consortium name="NBRP consortium"/>
            <person name="Sawabe T."/>
            <person name="Meirelles P."/>
            <person name="Feng G."/>
            <person name="Sayaka M."/>
            <person name="Hattori M."/>
            <person name="Ohkuma M."/>
        </authorList>
    </citation>
    <scope>NUCLEOTIDE SEQUENCE [LARGE SCALE GENOMIC DNA]</scope>
    <source>
        <strain evidence="8">JCM 19241</strain>
    </source>
</reference>
<dbReference type="STRING" id="1481914.JCM19241_3281"/>
<dbReference type="InterPro" id="IPR039421">
    <property type="entry name" value="Type_1_exporter"/>
</dbReference>
<dbReference type="PANTHER" id="PTHR24221">
    <property type="entry name" value="ATP-BINDING CASSETTE SUB-FAMILY B"/>
    <property type="match status" value="1"/>
</dbReference>
<keyword evidence="7" id="KW-0067">ATP-binding</keyword>
<dbReference type="GO" id="GO:0034040">
    <property type="term" value="F:ATPase-coupled lipid transmembrane transporter activity"/>
    <property type="evidence" value="ECO:0007669"/>
    <property type="project" value="TreeGrafter"/>
</dbReference>
<accession>A0A0B8QLN1</accession>
<dbReference type="InterPro" id="IPR011527">
    <property type="entry name" value="ABC1_TM_dom"/>
</dbReference>
<evidence type="ECO:0000259" key="6">
    <source>
        <dbReference type="PROSITE" id="PS50929"/>
    </source>
</evidence>
<dbReference type="AlphaFoldDB" id="A0A0B8QLN1"/>
<sequence length="259" mass="29130">MRASRILDRPDTPINWRVFSQLTPYLLEFKARVAIALFCLVLAKAANIGLPFILKHIVDDLDAATTQAIAVPVALVLAYGVVRLINTLLGEIRDTLFGRVTERAMRRLGLEVFQHLHKLDLDFHLERRTGGLSRDIDRGTSGISFLMRFMVFNIVPTFLEIAVVIIIFFTAYGPWFALITLIAIALYVHFLWLPQKSAPSMSKKPLSLILTPTLKQSTVYSTMRPLSISTTSSLKLTDMTRHCTSGSRRVEVTVCRCLP</sequence>
<dbReference type="PROSITE" id="PS50929">
    <property type="entry name" value="ABC_TM1F"/>
    <property type="match status" value="1"/>
</dbReference>
<gene>
    <name evidence="7" type="ORF">JCM19241_3281</name>
</gene>
<evidence type="ECO:0000256" key="2">
    <source>
        <dbReference type="ARBA" id="ARBA00022692"/>
    </source>
</evidence>
<protein>
    <submittedName>
        <fullName evidence="7">Lipid A export ATP-binding/permease protein msbA</fullName>
    </submittedName>
</protein>
<feature type="transmembrane region" description="Helical" evidence="5">
    <location>
        <begin position="66"/>
        <end position="85"/>
    </location>
</feature>
<comment type="caution">
    <text evidence="7">The sequence shown here is derived from an EMBL/GenBank/DDBJ whole genome shotgun (WGS) entry which is preliminary data.</text>
</comment>
<name>A0A0B8QLN1_9VIBR</name>
<dbReference type="SUPFAM" id="SSF90123">
    <property type="entry name" value="ABC transporter transmembrane region"/>
    <property type="match status" value="1"/>
</dbReference>
<comment type="subcellular location">
    <subcellularLocation>
        <location evidence="1">Cell membrane</location>
        <topology evidence="1">Multi-pass membrane protein</topology>
    </subcellularLocation>
</comment>
<keyword evidence="3 5" id="KW-1133">Transmembrane helix</keyword>
<feature type="transmembrane region" description="Helical" evidence="5">
    <location>
        <begin position="33"/>
        <end position="54"/>
    </location>
</feature>
<keyword evidence="2 5" id="KW-0812">Transmembrane</keyword>
<dbReference type="GO" id="GO:0005524">
    <property type="term" value="F:ATP binding"/>
    <property type="evidence" value="ECO:0007669"/>
    <property type="project" value="UniProtKB-KW"/>
</dbReference>
<evidence type="ECO:0000256" key="3">
    <source>
        <dbReference type="ARBA" id="ARBA00022989"/>
    </source>
</evidence>
<organism evidence="7 8">
    <name type="scientific">Vibrio ishigakensis</name>
    <dbReference type="NCBI Taxonomy" id="1481914"/>
    <lineage>
        <taxon>Bacteria</taxon>
        <taxon>Pseudomonadati</taxon>
        <taxon>Pseudomonadota</taxon>
        <taxon>Gammaproteobacteria</taxon>
        <taxon>Vibrionales</taxon>
        <taxon>Vibrionaceae</taxon>
        <taxon>Vibrio</taxon>
    </lineage>
</organism>
<evidence type="ECO:0000313" key="8">
    <source>
        <dbReference type="Proteomes" id="UP000031666"/>
    </source>
</evidence>
<feature type="transmembrane region" description="Helical" evidence="5">
    <location>
        <begin position="145"/>
        <end position="169"/>
    </location>
</feature>
<dbReference type="GO" id="GO:0140359">
    <property type="term" value="F:ABC-type transporter activity"/>
    <property type="evidence" value="ECO:0007669"/>
    <property type="project" value="InterPro"/>
</dbReference>
<dbReference type="PANTHER" id="PTHR24221:SF632">
    <property type="entry name" value="ATP-DEPENDENT LIPID A-CORE FLIPPASE"/>
    <property type="match status" value="1"/>
</dbReference>
<keyword evidence="4 5" id="KW-0472">Membrane</keyword>
<reference evidence="7 8" key="1">
    <citation type="submission" date="2015-01" db="EMBL/GenBank/DDBJ databases">
        <title>Vibrio sp. C94 JCM 19241 whole genome shotgun sequence.</title>
        <authorList>
            <person name="Sawabe T."/>
            <person name="Meirelles P."/>
            <person name="Feng G."/>
            <person name="Sayaka M."/>
            <person name="Hattori M."/>
            <person name="Ohkuma M."/>
        </authorList>
    </citation>
    <scope>NUCLEOTIDE SEQUENCE [LARGE SCALE GENOMIC DNA]</scope>
    <source>
        <strain evidence="8">JCM 19241</strain>
    </source>
</reference>
<dbReference type="EMBL" id="BBSC01000004">
    <property type="protein sequence ID" value="GAM75369.1"/>
    <property type="molecule type" value="Genomic_DNA"/>
</dbReference>
<keyword evidence="7" id="KW-0547">Nucleotide-binding</keyword>
<dbReference type="InterPro" id="IPR036640">
    <property type="entry name" value="ABC1_TM_sf"/>
</dbReference>
<feature type="domain" description="ABC transmembrane type-1" evidence="6">
    <location>
        <begin position="34"/>
        <end position="193"/>
    </location>
</feature>
<evidence type="ECO:0000256" key="4">
    <source>
        <dbReference type="ARBA" id="ARBA00023136"/>
    </source>
</evidence>
<evidence type="ECO:0000313" key="7">
    <source>
        <dbReference type="EMBL" id="GAM75369.1"/>
    </source>
</evidence>
<dbReference type="GO" id="GO:0005886">
    <property type="term" value="C:plasma membrane"/>
    <property type="evidence" value="ECO:0007669"/>
    <property type="project" value="UniProtKB-SubCell"/>
</dbReference>
<evidence type="ECO:0000256" key="1">
    <source>
        <dbReference type="ARBA" id="ARBA00004651"/>
    </source>
</evidence>
<dbReference type="Gene3D" id="1.20.1560.10">
    <property type="entry name" value="ABC transporter type 1, transmembrane domain"/>
    <property type="match status" value="1"/>
</dbReference>
<evidence type="ECO:0000256" key="5">
    <source>
        <dbReference type="SAM" id="Phobius"/>
    </source>
</evidence>
<feature type="transmembrane region" description="Helical" evidence="5">
    <location>
        <begin position="175"/>
        <end position="193"/>
    </location>
</feature>
<dbReference type="Proteomes" id="UP000031666">
    <property type="component" value="Unassembled WGS sequence"/>
</dbReference>
<proteinExistence type="predicted"/>